<dbReference type="SMART" id="SM00360">
    <property type="entry name" value="RRM"/>
    <property type="match status" value="2"/>
</dbReference>
<dbReference type="PROSITE" id="PS50102">
    <property type="entry name" value="RRM"/>
    <property type="match status" value="2"/>
</dbReference>
<name>A0AA88XCM4_PINIB</name>
<feature type="region of interest" description="Disordered" evidence="2">
    <location>
        <begin position="32"/>
        <end position="53"/>
    </location>
</feature>
<keyword evidence="1" id="KW-0694">RNA-binding</keyword>
<organism evidence="4 5">
    <name type="scientific">Pinctada imbricata</name>
    <name type="common">Atlantic pearl-oyster</name>
    <name type="synonym">Pinctada martensii</name>
    <dbReference type="NCBI Taxonomy" id="66713"/>
    <lineage>
        <taxon>Eukaryota</taxon>
        <taxon>Metazoa</taxon>
        <taxon>Spiralia</taxon>
        <taxon>Lophotrochozoa</taxon>
        <taxon>Mollusca</taxon>
        <taxon>Bivalvia</taxon>
        <taxon>Autobranchia</taxon>
        <taxon>Pteriomorphia</taxon>
        <taxon>Pterioida</taxon>
        <taxon>Pterioidea</taxon>
        <taxon>Pteriidae</taxon>
        <taxon>Pinctada</taxon>
    </lineage>
</organism>
<evidence type="ECO:0000259" key="3">
    <source>
        <dbReference type="PROSITE" id="PS50102"/>
    </source>
</evidence>
<evidence type="ECO:0000256" key="1">
    <source>
        <dbReference type="PROSITE-ProRule" id="PRU00176"/>
    </source>
</evidence>
<evidence type="ECO:0000256" key="2">
    <source>
        <dbReference type="SAM" id="MobiDB-lite"/>
    </source>
</evidence>
<feature type="compositionally biased region" description="Gly residues" evidence="2">
    <location>
        <begin position="311"/>
        <end position="333"/>
    </location>
</feature>
<feature type="compositionally biased region" description="Polar residues" evidence="2">
    <location>
        <begin position="35"/>
        <end position="44"/>
    </location>
</feature>
<gene>
    <name evidence="4" type="ORF">FSP39_003104</name>
</gene>
<comment type="caution">
    <text evidence="4">The sequence shown here is derived from an EMBL/GenBank/DDBJ whole genome shotgun (WGS) entry which is preliminary data.</text>
</comment>
<dbReference type="EMBL" id="VSWD01000014">
    <property type="protein sequence ID" value="KAK3082700.1"/>
    <property type="molecule type" value="Genomic_DNA"/>
</dbReference>
<feature type="compositionally biased region" description="Low complexity" evidence="2">
    <location>
        <begin position="334"/>
        <end position="350"/>
    </location>
</feature>
<dbReference type="Pfam" id="PF00076">
    <property type="entry name" value="RRM_1"/>
    <property type="match status" value="1"/>
</dbReference>
<dbReference type="CDD" id="cd12689">
    <property type="entry name" value="RRM1_hnRNPL_like"/>
    <property type="match status" value="1"/>
</dbReference>
<protein>
    <recommendedName>
        <fullName evidence="3">RRM domain-containing protein</fullName>
    </recommendedName>
</protein>
<sequence length="553" mass="61238">MCTNSSVQVLRLGYWDVPLAHSATSLTITRRPGFNSPSPSSANYFNGDEDDDRINPAPSPVVHVRGLTDLVTEGNLMQAVQHFGVVSYVMMMSRKHMALIEFENITGARNCVEYSQHNQIFVGDHPAFFNYSTSSKIQRPSGEAGEVKSANHILLYTVLNPQYPITVDVMHTINSPYGQVQRIVIFKKNGVQAMQFPKFLLFFKDTCNLENDSTHLLFTLTINTFESIDSAKRAKQNLNGADIYSGCCTLKIEFAKPTRLNVIRNDQDSWDYTNPNLGKEPQGQQGRPAPLLQDPRYSNIPTPYEQKMNSGYGGQAPPQGGGGAGYQGQGGYSGPPQQGYGSPQGGYSPPGSGGYGMYDQGDGYGGYPPSSSRQYDMGPPSDRYSSSKPPMHDRGYGRPPSTYSDGPPPPGGSMIQGSVLMVYGLDMERINCDKLFNLFCLYGNVVRIKFLKSKEGSAMIQMGDSLALERCMQNLNYIHFFGSKVQLGHSKQAFLQDVPNPHELPDGSPSFKDFMGSRNNRFANPEAAAKNHILLRYFYRIYSCVFVYNELVE</sequence>
<evidence type="ECO:0000313" key="4">
    <source>
        <dbReference type="EMBL" id="KAK3082700.1"/>
    </source>
</evidence>
<dbReference type="InterPro" id="IPR012677">
    <property type="entry name" value="Nucleotide-bd_a/b_plait_sf"/>
</dbReference>
<feature type="domain" description="RRM" evidence="3">
    <location>
        <begin position="60"/>
        <end position="134"/>
    </location>
</feature>
<dbReference type="InterPro" id="IPR035979">
    <property type="entry name" value="RBD_domain_sf"/>
</dbReference>
<dbReference type="Gene3D" id="3.30.70.330">
    <property type="match status" value="3"/>
</dbReference>
<evidence type="ECO:0000313" key="5">
    <source>
        <dbReference type="Proteomes" id="UP001186944"/>
    </source>
</evidence>
<dbReference type="SUPFAM" id="SSF54928">
    <property type="entry name" value="RNA-binding domain, RBD"/>
    <property type="match status" value="3"/>
</dbReference>
<keyword evidence="5" id="KW-1185">Reference proteome</keyword>
<feature type="domain" description="RRM" evidence="3">
    <location>
        <begin position="418"/>
        <end position="492"/>
    </location>
</feature>
<dbReference type="PANTHER" id="PTHR15592">
    <property type="entry name" value="MATRIN 3/NUCLEAR PROTEIN 220-RELATED"/>
    <property type="match status" value="1"/>
</dbReference>
<accession>A0AA88XCM4</accession>
<feature type="region of interest" description="Disordered" evidence="2">
    <location>
        <begin position="266"/>
        <end position="411"/>
    </location>
</feature>
<dbReference type="CDD" id="cd12694">
    <property type="entry name" value="RRM2_hnRNPL_like"/>
    <property type="match status" value="1"/>
</dbReference>
<dbReference type="CDD" id="cd12424">
    <property type="entry name" value="RRM3_hnRNPL_like"/>
    <property type="match status" value="1"/>
</dbReference>
<dbReference type="GO" id="GO:0003723">
    <property type="term" value="F:RNA binding"/>
    <property type="evidence" value="ECO:0007669"/>
    <property type="project" value="UniProtKB-UniRule"/>
</dbReference>
<dbReference type="InterPro" id="IPR000504">
    <property type="entry name" value="RRM_dom"/>
</dbReference>
<dbReference type="AlphaFoldDB" id="A0AA88XCM4"/>
<dbReference type="Pfam" id="PF13893">
    <property type="entry name" value="RRM_5"/>
    <property type="match status" value="2"/>
</dbReference>
<proteinExistence type="predicted"/>
<feature type="compositionally biased region" description="Gly residues" evidence="2">
    <location>
        <begin position="351"/>
        <end position="366"/>
    </location>
</feature>
<dbReference type="Proteomes" id="UP001186944">
    <property type="component" value="Unassembled WGS sequence"/>
</dbReference>
<reference evidence="4" key="1">
    <citation type="submission" date="2019-08" db="EMBL/GenBank/DDBJ databases">
        <title>The improved chromosome-level genome for the pearl oyster Pinctada fucata martensii using PacBio sequencing and Hi-C.</title>
        <authorList>
            <person name="Zheng Z."/>
        </authorList>
    </citation>
    <scope>NUCLEOTIDE SEQUENCE</scope>
    <source>
        <strain evidence="4">ZZ-2019</strain>
        <tissue evidence="4">Adductor muscle</tissue>
    </source>
</reference>